<keyword evidence="10" id="KW-1185">Reference proteome</keyword>
<gene>
    <name evidence="9" type="ORF">LSAT_V11C300129440</name>
</gene>
<evidence type="ECO:0000256" key="4">
    <source>
        <dbReference type="ARBA" id="ARBA00022776"/>
    </source>
</evidence>
<dbReference type="PROSITE" id="PS50815">
    <property type="entry name" value="HORMA"/>
    <property type="match status" value="1"/>
</dbReference>
<dbReference type="GO" id="GO:0051301">
    <property type="term" value="P:cell division"/>
    <property type="evidence" value="ECO:0007669"/>
    <property type="project" value="UniProtKB-KW"/>
</dbReference>
<dbReference type="EMBL" id="NBSK02000003">
    <property type="protein sequence ID" value="KAJ0218265.1"/>
    <property type="molecule type" value="Genomic_DNA"/>
</dbReference>
<feature type="compositionally biased region" description="Basic and acidic residues" evidence="7">
    <location>
        <begin position="240"/>
        <end position="249"/>
    </location>
</feature>
<evidence type="ECO:0000256" key="6">
    <source>
        <dbReference type="ARBA" id="ARBA00023306"/>
    </source>
</evidence>
<dbReference type="GO" id="GO:0000776">
    <property type="term" value="C:kinetochore"/>
    <property type="evidence" value="ECO:0000318"/>
    <property type="project" value="GO_Central"/>
</dbReference>
<protein>
    <recommendedName>
        <fullName evidence="8">HORMA domain-containing protein</fullName>
    </recommendedName>
</protein>
<dbReference type="GO" id="GO:0007094">
    <property type="term" value="P:mitotic spindle assembly checkpoint signaling"/>
    <property type="evidence" value="ECO:0000318"/>
    <property type="project" value="GO_Central"/>
</dbReference>
<keyword evidence="4" id="KW-0498">Mitosis</keyword>
<dbReference type="SUPFAM" id="SSF56019">
    <property type="entry name" value="The spindle assembly checkpoint protein mad2"/>
    <property type="match status" value="1"/>
</dbReference>
<keyword evidence="5" id="KW-0539">Nucleus</keyword>
<dbReference type="InterPro" id="IPR003511">
    <property type="entry name" value="HORMA_dom"/>
</dbReference>
<comment type="subcellular location">
    <subcellularLocation>
        <location evidence="1">Nucleus</location>
    </subcellularLocation>
</comment>
<sequence length="261" mass="29660">MGSQTSSKNIITLRGSSAIVCEYFGYAANSILHLNGVYPEETFERVRKHELQLLISKKRGVKSYLSRLDKQISEWLEAGRLHEIELLIITKATNEVLQSWNFIIATDGEAAPKGEKSDKEIINEIDCEASEKGETSDKEIINEIDCEAAEKGLREKSDKEIMNEIIDVLRRISATYRVLPLLNEPCIFNVVAHIDMDGSHGTIAFKWKDSEHERSYMESFRAFSTKILKAASSVSFKKRKSDDQMHEVDTMVPKKKSKLDD</sequence>
<dbReference type="Proteomes" id="UP000235145">
    <property type="component" value="Unassembled WGS sequence"/>
</dbReference>
<comment type="similarity">
    <text evidence="2">Belongs to the MAD2 family.</text>
</comment>
<feature type="domain" description="HORMA" evidence="8">
    <location>
        <begin position="14"/>
        <end position="252"/>
    </location>
</feature>
<accession>A0A9R1W938</accession>
<dbReference type="OrthoDB" id="1806at2759"/>
<proteinExistence type="inferred from homology"/>
<dbReference type="PANTHER" id="PTHR11842">
    <property type="entry name" value="MITOTIC SPINDLE ASSEMBLY CHECKPOINT PROTEIN MAD2"/>
    <property type="match status" value="1"/>
</dbReference>
<feature type="region of interest" description="Disordered" evidence="7">
    <location>
        <begin position="237"/>
        <end position="261"/>
    </location>
</feature>
<evidence type="ECO:0000256" key="3">
    <source>
        <dbReference type="ARBA" id="ARBA00022618"/>
    </source>
</evidence>
<evidence type="ECO:0000256" key="1">
    <source>
        <dbReference type="ARBA" id="ARBA00004123"/>
    </source>
</evidence>
<evidence type="ECO:0000313" key="9">
    <source>
        <dbReference type="EMBL" id="KAJ0218265.1"/>
    </source>
</evidence>
<name>A0A9R1W938_LACSA</name>
<reference evidence="9 10" key="1">
    <citation type="journal article" date="2017" name="Nat. Commun.">
        <title>Genome assembly with in vitro proximity ligation data and whole-genome triplication in lettuce.</title>
        <authorList>
            <person name="Reyes-Chin-Wo S."/>
            <person name="Wang Z."/>
            <person name="Yang X."/>
            <person name="Kozik A."/>
            <person name="Arikit S."/>
            <person name="Song C."/>
            <person name="Xia L."/>
            <person name="Froenicke L."/>
            <person name="Lavelle D.O."/>
            <person name="Truco M.J."/>
            <person name="Xia R."/>
            <person name="Zhu S."/>
            <person name="Xu C."/>
            <person name="Xu H."/>
            <person name="Xu X."/>
            <person name="Cox K."/>
            <person name="Korf I."/>
            <person name="Meyers B.C."/>
            <person name="Michelmore R.W."/>
        </authorList>
    </citation>
    <scope>NUCLEOTIDE SEQUENCE [LARGE SCALE GENOMIC DNA]</scope>
    <source>
        <strain evidence="10">cv. Salinas</strain>
        <tissue evidence="9">Seedlings</tissue>
    </source>
</reference>
<dbReference type="InterPro" id="IPR045091">
    <property type="entry name" value="Mad2-like"/>
</dbReference>
<dbReference type="Pfam" id="PF02301">
    <property type="entry name" value="HORMA"/>
    <property type="match status" value="1"/>
</dbReference>
<evidence type="ECO:0000259" key="8">
    <source>
        <dbReference type="PROSITE" id="PS50815"/>
    </source>
</evidence>
<keyword evidence="3" id="KW-0132">Cell division</keyword>
<evidence type="ECO:0000256" key="7">
    <source>
        <dbReference type="SAM" id="MobiDB-lite"/>
    </source>
</evidence>
<keyword evidence="6" id="KW-0131">Cell cycle</keyword>
<evidence type="ECO:0000313" key="10">
    <source>
        <dbReference type="Proteomes" id="UP000235145"/>
    </source>
</evidence>
<evidence type="ECO:0000256" key="2">
    <source>
        <dbReference type="ARBA" id="ARBA00010348"/>
    </source>
</evidence>
<comment type="caution">
    <text evidence="9">The sequence shown here is derived from an EMBL/GenBank/DDBJ whole genome shotgun (WGS) entry which is preliminary data.</text>
</comment>
<dbReference type="Gene3D" id="3.30.900.10">
    <property type="entry name" value="HORMA domain"/>
    <property type="match status" value="1"/>
</dbReference>
<dbReference type="AlphaFoldDB" id="A0A9R1W938"/>
<dbReference type="InterPro" id="IPR036570">
    <property type="entry name" value="HORMA_dom_sf"/>
</dbReference>
<organism evidence="9 10">
    <name type="scientific">Lactuca sativa</name>
    <name type="common">Garden lettuce</name>
    <dbReference type="NCBI Taxonomy" id="4236"/>
    <lineage>
        <taxon>Eukaryota</taxon>
        <taxon>Viridiplantae</taxon>
        <taxon>Streptophyta</taxon>
        <taxon>Embryophyta</taxon>
        <taxon>Tracheophyta</taxon>
        <taxon>Spermatophyta</taxon>
        <taxon>Magnoliopsida</taxon>
        <taxon>eudicotyledons</taxon>
        <taxon>Gunneridae</taxon>
        <taxon>Pentapetalae</taxon>
        <taxon>asterids</taxon>
        <taxon>campanulids</taxon>
        <taxon>Asterales</taxon>
        <taxon>Asteraceae</taxon>
        <taxon>Cichorioideae</taxon>
        <taxon>Cichorieae</taxon>
        <taxon>Lactucinae</taxon>
        <taxon>Lactuca</taxon>
    </lineage>
</organism>
<dbReference type="GO" id="GO:0005634">
    <property type="term" value="C:nucleus"/>
    <property type="evidence" value="ECO:0007669"/>
    <property type="project" value="UniProtKB-SubCell"/>
</dbReference>
<dbReference type="PANTHER" id="PTHR11842:SF11">
    <property type="entry name" value="MITOTIC SPINDLE ASSEMBLY CHECKPOINT PROTEIN MAD2A"/>
    <property type="match status" value="1"/>
</dbReference>
<evidence type="ECO:0000256" key="5">
    <source>
        <dbReference type="ARBA" id="ARBA00023242"/>
    </source>
</evidence>